<feature type="domain" description="Glycosyl transferase family 1" evidence="1">
    <location>
        <begin position="181"/>
        <end position="345"/>
    </location>
</feature>
<dbReference type="SUPFAM" id="SSF53756">
    <property type="entry name" value="UDP-Glycosyltransferase/glycogen phosphorylase"/>
    <property type="match status" value="1"/>
</dbReference>
<feature type="domain" description="Glycosyltransferase subfamily 4-like N-terminal" evidence="2">
    <location>
        <begin position="17"/>
        <end position="171"/>
    </location>
</feature>
<dbReference type="EC" id="2.4.-.-" evidence="3"/>
<evidence type="ECO:0000259" key="1">
    <source>
        <dbReference type="Pfam" id="PF00534"/>
    </source>
</evidence>
<dbReference type="Pfam" id="PF00534">
    <property type="entry name" value="Glycos_transf_1"/>
    <property type="match status" value="1"/>
</dbReference>
<dbReference type="RefSeq" id="WP_203414484.1">
    <property type="nucleotide sequence ID" value="NZ_CP060244.1"/>
</dbReference>
<dbReference type="Proteomes" id="UP000516349">
    <property type="component" value="Chromosome"/>
</dbReference>
<dbReference type="InterPro" id="IPR001296">
    <property type="entry name" value="Glyco_trans_1"/>
</dbReference>
<keyword evidence="3" id="KW-0328">Glycosyltransferase</keyword>
<dbReference type="CDD" id="cd03808">
    <property type="entry name" value="GT4_CapM-like"/>
    <property type="match status" value="1"/>
</dbReference>
<evidence type="ECO:0000313" key="4">
    <source>
        <dbReference type="Proteomes" id="UP000516349"/>
    </source>
</evidence>
<dbReference type="AlphaFoldDB" id="A0A7H1NQR3"/>
<dbReference type="KEGG" id="ebla:JGUZn3_08910"/>
<dbReference type="GO" id="GO:0016757">
    <property type="term" value="F:glycosyltransferase activity"/>
    <property type="evidence" value="ECO:0007669"/>
    <property type="project" value="UniProtKB-KW"/>
</dbReference>
<evidence type="ECO:0000259" key="2">
    <source>
        <dbReference type="Pfam" id="PF13439"/>
    </source>
</evidence>
<dbReference type="InterPro" id="IPR050194">
    <property type="entry name" value="Glycosyltransferase_grp1"/>
</dbReference>
<sequence length="375" mass="41759">MKILEIANVDFSLKQFVLPLMKQLRQQGCEVIGASADGPLLSDLRKEGFKVVALPLSRSYSPWRNIQAFMALVQLMRKEKPDIVHAHMPISGILARWAAKLTGVPVIAYTGHGFLFNQPGPCFRRALSFVLEWLTGKITDIYFTVSSEEAEQARRFYIHRHTRAIGNGRDPHCFHPDIFARRDIRKQLQVKDDDVVVVMVSRLVRHKGYPELFAAMQHVPEALLWIVGEKLPSDHGEDLTEVFVDAEKTLGKRLRLLGYRNDVPAVLAAADIFVLPSLFEGLPMSVIEAMLTGLPVVASDIKGCRQLVKNGVTGLLVPPGDSAGLANALNELVQSSQKRNTMGLAGLKEAFMRYNEKNILKNTASRLLSKGSKTR</sequence>
<dbReference type="Pfam" id="PF13439">
    <property type="entry name" value="Glyco_transf_4"/>
    <property type="match status" value="1"/>
</dbReference>
<organism evidence="3 4">
    <name type="scientific">Entomobacter blattae</name>
    <dbReference type="NCBI Taxonomy" id="2762277"/>
    <lineage>
        <taxon>Bacteria</taxon>
        <taxon>Pseudomonadati</taxon>
        <taxon>Pseudomonadota</taxon>
        <taxon>Alphaproteobacteria</taxon>
        <taxon>Acetobacterales</taxon>
        <taxon>Acetobacteraceae</taxon>
        <taxon>Entomobacter</taxon>
    </lineage>
</organism>
<keyword evidence="3" id="KW-0808">Transferase</keyword>
<proteinExistence type="predicted"/>
<gene>
    <name evidence="3" type="primary">epsD</name>
    <name evidence="3" type="ORF">JGUZn3_08910</name>
</gene>
<dbReference type="PANTHER" id="PTHR45947:SF3">
    <property type="entry name" value="SULFOQUINOVOSYL TRANSFERASE SQD2"/>
    <property type="match status" value="1"/>
</dbReference>
<reference evidence="3 4" key="1">
    <citation type="submission" date="2020-08" db="EMBL/GenBank/DDBJ databases">
        <title>Complete genome sequence of Entomobacter blattae G55GP.</title>
        <authorList>
            <person name="Poehlein A."/>
            <person name="Guzman J."/>
            <person name="Daniel R."/>
            <person name="Vilcinskas A."/>
        </authorList>
    </citation>
    <scope>NUCLEOTIDE SEQUENCE [LARGE SCALE GENOMIC DNA]</scope>
    <source>
        <strain evidence="3 4">G55GP</strain>
    </source>
</reference>
<dbReference type="EMBL" id="CP060244">
    <property type="protein sequence ID" value="QNT78123.1"/>
    <property type="molecule type" value="Genomic_DNA"/>
</dbReference>
<name>A0A7H1NQR3_9PROT</name>
<dbReference type="Gene3D" id="3.40.50.2000">
    <property type="entry name" value="Glycogen Phosphorylase B"/>
    <property type="match status" value="2"/>
</dbReference>
<dbReference type="PANTHER" id="PTHR45947">
    <property type="entry name" value="SULFOQUINOVOSYL TRANSFERASE SQD2"/>
    <property type="match status" value="1"/>
</dbReference>
<evidence type="ECO:0000313" key="3">
    <source>
        <dbReference type="EMBL" id="QNT78123.1"/>
    </source>
</evidence>
<dbReference type="InterPro" id="IPR028098">
    <property type="entry name" value="Glyco_trans_4-like_N"/>
</dbReference>
<protein>
    <submittedName>
        <fullName evidence="3">Glycosyltransferase EpsD</fullName>
        <ecNumber evidence="3">2.4.-.-</ecNumber>
    </submittedName>
</protein>
<keyword evidence="4" id="KW-1185">Reference proteome</keyword>
<accession>A0A7H1NQR3</accession>